<protein>
    <recommendedName>
        <fullName evidence="4">CRISPR-associated endoribonuclease</fullName>
    </recommendedName>
</protein>
<evidence type="ECO:0000313" key="8">
    <source>
        <dbReference type="EMBL" id="BBL80798.1"/>
    </source>
</evidence>
<dbReference type="GO" id="GO:0003723">
    <property type="term" value="F:RNA binding"/>
    <property type="evidence" value="ECO:0007669"/>
    <property type="project" value="UniProtKB-KW"/>
</dbReference>
<comment type="function">
    <text evidence="4">CRISPR (clustered regularly interspaced short palindromic repeat), is an adaptive immune system that provides protection against mobile genetic elements (viruses, transposable elements and conjugative plasmids). CRISPR clusters contain sequences complementary to antecedent mobile elements and target invading nucleic acids. CRISPR clusters are transcribed and processed into CRISPR RNA (crRNA).</text>
</comment>
<dbReference type="RefSeq" id="WP_143528768.1">
    <property type="nucleotide sequence ID" value="NZ_AP019791.1"/>
</dbReference>
<sequence>MRLKVVLSGEQGSLRLPLQYNAAVQGFIYANLSRTLAGWLHDRGHAYGQRRFKLFVFSRLFGRRRVEGGRIDFEGPVHFYLGAAEAEVLGSLAEHLLRRPEVRLGRARCFVEEVAVEPEPEMDGEKPVIVRALSPITAYTTLTAPNGKKKTYYYSPYEEEWSQALVENISRKVWALGWDTDPDDDLKEASIRPYRVRSADQKVLRFKGTVVKGWTGLYELRMPRPYLQLAYDTGLGSKNSQGFGMITVPSKRRKR</sequence>
<dbReference type="InterPro" id="IPR045747">
    <property type="entry name" value="CRISPR-assoc_prot_Cas6_N_sf"/>
</dbReference>
<dbReference type="PANTHER" id="PTHR36984:SF1">
    <property type="entry name" value="CRISPR-ASSOCIATED ENDORIBONUCLEASE CAS6 1"/>
    <property type="match status" value="1"/>
</dbReference>
<dbReference type="InterPro" id="IPR010156">
    <property type="entry name" value="CRISPR-assoc_prot_Cas6"/>
</dbReference>
<proteinExistence type="inferred from homology"/>
<evidence type="ECO:0000259" key="7">
    <source>
        <dbReference type="Pfam" id="PF01881"/>
    </source>
</evidence>
<comment type="similarity">
    <text evidence="1 4">Belongs to the CRISPR-associated protein Cas6/Cse3/CasE family.</text>
</comment>
<feature type="active site" description="Proton donor" evidence="6">
    <location>
        <position position="41"/>
    </location>
</feature>
<dbReference type="GO" id="GO:0016788">
    <property type="term" value="F:hydrolase activity, acting on ester bonds"/>
    <property type="evidence" value="ECO:0007669"/>
    <property type="project" value="InterPro"/>
</dbReference>
<dbReference type="EMBL" id="AP019791">
    <property type="protein sequence ID" value="BBL80798.1"/>
    <property type="molecule type" value="Genomic_DNA"/>
</dbReference>
<dbReference type="NCBIfam" id="TIGR01877">
    <property type="entry name" value="cas_cas6"/>
    <property type="match status" value="1"/>
</dbReference>
<keyword evidence="2" id="KW-0694">RNA-binding</keyword>
<evidence type="ECO:0000256" key="3">
    <source>
        <dbReference type="ARBA" id="ARBA00023118"/>
    </source>
</evidence>
<dbReference type="OrthoDB" id="9797488at2"/>
<feature type="site" description="Transition state stabilizer" evidence="5">
    <location>
        <position position="53"/>
    </location>
</feature>
<dbReference type="AlphaFoldDB" id="A0A510HLW7"/>
<evidence type="ECO:0000256" key="5">
    <source>
        <dbReference type="PIRSR" id="PIRSR005054-1"/>
    </source>
</evidence>
<feature type="active site" description="Proton acceptor" evidence="6">
    <location>
        <position position="29"/>
    </location>
</feature>
<organism evidence="8 9">
    <name type="scientific">Rubrobacter xylanophilus</name>
    <dbReference type="NCBI Taxonomy" id="49319"/>
    <lineage>
        <taxon>Bacteria</taxon>
        <taxon>Bacillati</taxon>
        <taxon>Actinomycetota</taxon>
        <taxon>Rubrobacteria</taxon>
        <taxon>Rubrobacterales</taxon>
        <taxon>Rubrobacteraceae</taxon>
        <taxon>Rubrobacter</taxon>
    </lineage>
</organism>
<dbReference type="Gene3D" id="3.30.70.1900">
    <property type="match status" value="1"/>
</dbReference>
<keyword evidence="3" id="KW-0051">Antiviral defense</keyword>
<feature type="domain" description="CRISPR associated protein Cas6 C-terminal" evidence="7">
    <location>
        <begin position="118"/>
        <end position="248"/>
    </location>
</feature>
<dbReference type="GO" id="GO:0051607">
    <property type="term" value="P:defense response to virus"/>
    <property type="evidence" value="ECO:0007669"/>
    <property type="project" value="UniProtKB-KW"/>
</dbReference>
<dbReference type="InterPro" id="IPR049435">
    <property type="entry name" value="Cas_Cas6_C"/>
</dbReference>
<dbReference type="Pfam" id="PF01881">
    <property type="entry name" value="Cas_Cas6_C"/>
    <property type="match status" value="1"/>
</dbReference>
<dbReference type="PANTHER" id="PTHR36984">
    <property type="entry name" value="CRISPR-ASSOCIATED ENDORIBONUCLEASE CAS6 1"/>
    <property type="match status" value="1"/>
</dbReference>
<dbReference type="PIRSF" id="PIRSF005054">
    <property type="entry name" value="PF1131"/>
    <property type="match status" value="1"/>
</dbReference>
<evidence type="ECO:0000256" key="6">
    <source>
        <dbReference type="PIRSR" id="PIRSR005054-50"/>
    </source>
</evidence>
<dbReference type="Gene3D" id="3.30.70.1890">
    <property type="match status" value="1"/>
</dbReference>
<evidence type="ECO:0000313" key="9">
    <source>
        <dbReference type="Proteomes" id="UP000318065"/>
    </source>
</evidence>
<dbReference type="CDD" id="cd21140">
    <property type="entry name" value="Cas6_I-like"/>
    <property type="match status" value="1"/>
</dbReference>
<accession>A0A510HLW7</accession>
<gene>
    <name evidence="8" type="primary">cas6_2</name>
    <name evidence="8" type="ORF">RxyAA322_26520</name>
</gene>
<evidence type="ECO:0000256" key="4">
    <source>
        <dbReference type="PIRNR" id="PIRNR005054"/>
    </source>
</evidence>
<name>A0A510HLW7_9ACTN</name>
<keyword evidence="9" id="KW-1185">Reference proteome</keyword>
<reference evidence="8" key="1">
    <citation type="journal article" date="2019" name="Microbiol. Resour. Announc.">
        <title>Complete Genome Sequence of Rubrobacter xylanophilus Strain AA3-22, Isolated from Arima Onsen in Japan.</title>
        <authorList>
            <person name="Tomariguchi N."/>
            <person name="Miyazaki K."/>
        </authorList>
    </citation>
    <scope>NUCLEOTIDE SEQUENCE [LARGE SCALE GENOMIC DNA]</scope>
    <source>
        <strain evidence="8">AA3-22</strain>
    </source>
</reference>
<evidence type="ECO:0000256" key="1">
    <source>
        <dbReference type="ARBA" id="ARBA00005937"/>
    </source>
</evidence>
<dbReference type="Proteomes" id="UP000318065">
    <property type="component" value="Chromosome"/>
</dbReference>
<evidence type="ECO:0000256" key="2">
    <source>
        <dbReference type="ARBA" id="ARBA00022884"/>
    </source>
</evidence>
<dbReference type="Pfam" id="PF21350">
    <property type="entry name" value="Cas6_I-A"/>
    <property type="match status" value="1"/>
</dbReference>